<gene>
    <name evidence="1" type="ORF">K1T71_010430</name>
</gene>
<accession>A0ACC1CRH9</accession>
<proteinExistence type="predicted"/>
<organism evidence="1 2">
    <name type="scientific">Dendrolimus kikuchii</name>
    <dbReference type="NCBI Taxonomy" id="765133"/>
    <lineage>
        <taxon>Eukaryota</taxon>
        <taxon>Metazoa</taxon>
        <taxon>Ecdysozoa</taxon>
        <taxon>Arthropoda</taxon>
        <taxon>Hexapoda</taxon>
        <taxon>Insecta</taxon>
        <taxon>Pterygota</taxon>
        <taxon>Neoptera</taxon>
        <taxon>Endopterygota</taxon>
        <taxon>Lepidoptera</taxon>
        <taxon>Glossata</taxon>
        <taxon>Ditrysia</taxon>
        <taxon>Bombycoidea</taxon>
        <taxon>Lasiocampidae</taxon>
        <taxon>Dendrolimus</taxon>
    </lineage>
</organism>
<sequence length="237" mass="26704">MFQFLNFNRKEAYYQFATAISIVIISFVVIDRRVFKSTVRKKMSPIKPNPAKVFLRSEIASRIAALTTEEKKRQSQIVYDKIINNPWYKSSNRIALYMSTDQEIDTMPLINHIKARGAAAFVPQYAGGVMRMLRLEAGDEESMPLTKHGIAQHSKDQKREDGLETGLDLIIAPGVAFTKAGERLGHGGGYYDKYLANIRSTQKMAPKVVAVAFSCQLVDSLPTNDYDQKVDEVIYAD</sequence>
<comment type="caution">
    <text evidence="1">The sequence shown here is derived from an EMBL/GenBank/DDBJ whole genome shotgun (WGS) entry which is preliminary data.</text>
</comment>
<dbReference type="EMBL" id="CM034404">
    <property type="protein sequence ID" value="KAJ0174284.1"/>
    <property type="molecule type" value="Genomic_DNA"/>
</dbReference>
<dbReference type="Proteomes" id="UP000824533">
    <property type="component" value="Linkage Group LG18"/>
</dbReference>
<keyword evidence="2" id="KW-1185">Reference proteome</keyword>
<name>A0ACC1CRH9_9NEOP</name>
<protein>
    <submittedName>
        <fullName evidence="1">Uncharacterized protein</fullName>
    </submittedName>
</protein>
<reference evidence="1 2" key="1">
    <citation type="journal article" date="2021" name="Front. Genet.">
        <title>Chromosome-Level Genome Assembly Reveals Significant Gene Expansion in the Toll and IMD Signaling Pathways of Dendrolimus kikuchii.</title>
        <authorList>
            <person name="Zhou J."/>
            <person name="Wu P."/>
            <person name="Xiong Z."/>
            <person name="Liu N."/>
            <person name="Zhao N."/>
            <person name="Ji M."/>
            <person name="Qiu Y."/>
            <person name="Yang B."/>
        </authorList>
    </citation>
    <scope>NUCLEOTIDE SEQUENCE [LARGE SCALE GENOMIC DNA]</scope>
    <source>
        <strain evidence="1">Ann1</strain>
    </source>
</reference>
<evidence type="ECO:0000313" key="2">
    <source>
        <dbReference type="Proteomes" id="UP000824533"/>
    </source>
</evidence>
<evidence type="ECO:0000313" key="1">
    <source>
        <dbReference type="EMBL" id="KAJ0174284.1"/>
    </source>
</evidence>